<organism evidence="1 2">
    <name type="scientific">Nocardioides ganghwensis</name>
    <dbReference type="NCBI Taxonomy" id="252230"/>
    <lineage>
        <taxon>Bacteria</taxon>
        <taxon>Bacillati</taxon>
        <taxon>Actinomycetota</taxon>
        <taxon>Actinomycetes</taxon>
        <taxon>Propionibacteriales</taxon>
        <taxon>Nocardioidaceae</taxon>
        <taxon>Nocardioides</taxon>
    </lineage>
</organism>
<dbReference type="AlphaFoldDB" id="A0A4Q2SIE2"/>
<keyword evidence="2" id="KW-1185">Reference proteome</keyword>
<reference evidence="1 2" key="1">
    <citation type="submission" date="2019-01" db="EMBL/GenBank/DDBJ databases">
        <title>Novel species of Nocardioides.</title>
        <authorList>
            <person name="Liu Q."/>
            <person name="Xin Y.-H."/>
        </authorList>
    </citation>
    <scope>NUCLEOTIDE SEQUENCE [LARGE SCALE GENOMIC DNA]</scope>
    <source>
        <strain evidence="1 2">CGMCC 4.6875</strain>
    </source>
</reference>
<accession>A0A4Q2SIE2</accession>
<evidence type="ECO:0000313" key="1">
    <source>
        <dbReference type="EMBL" id="RYC03714.1"/>
    </source>
</evidence>
<dbReference type="EMBL" id="SDWU01000004">
    <property type="protein sequence ID" value="RYC03714.1"/>
    <property type="molecule type" value="Genomic_DNA"/>
</dbReference>
<evidence type="ECO:0000313" key="2">
    <source>
        <dbReference type="Proteomes" id="UP000293291"/>
    </source>
</evidence>
<proteinExistence type="predicted"/>
<dbReference type="Proteomes" id="UP000293291">
    <property type="component" value="Unassembled WGS sequence"/>
</dbReference>
<sequence>MSDYQKEIYDCVWGVIYIYDTRYFNLQYKLEGNESHYARKAGRTHEWIRGNCKVGSMSYACSQYRR</sequence>
<name>A0A4Q2SIE2_9ACTN</name>
<gene>
    <name evidence="1" type="ORF">EUA07_04550</name>
</gene>
<comment type="caution">
    <text evidence="1">The sequence shown here is derived from an EMBL/GenBank/DDBJ whole genome shotgun (WGS) entry which is preliminary data.</text>
</comment>
<dbReference type="RefSeq" id="WP_129453812.1">
    <property type="nucleotide sequence ID" value="NZ_JACXYX010000004.1"/>
</dbReference>
<protein>
    <submittedName>
        <fullName evidence="1">Uncharacterized protein</fullName>
    </submittedName>
</protein>